<reference evidence="2" key="1">
    <citation type="submission" date="2022-06" db="EMBL/GenBank/DDBJ databases">
        <title>New Polynucleobacter species.</title>
        <authorList>
            <person name="Hahn M.W."/>
        </authorList>
    </citation>
    <scope>NUCLEOTIDE SEQUENCE</scope>
    <source>
        <strain evidence="2">UK-FUSCHL-C3</strain>
    </source>
</reference>
<dbReference type="AlphaFoldDB" id="A0AAU8A0S2"/>
<dbReference type="InterPro" id="IPR007607">
    <property type="entry name" value="BacA/B"/>
</dbReference>
<dbReference type="PANTHER" id="PTHR35024:SF4">
    <property type="entry name" value="POLYMER-FORMING CYTOSKELETAL PROTEIN"/>
    <property type="match status" value="1"/>
</dbReference>
<evidence type="ECO:0000313" key="2">
    <source>
        <dbReference type="EMBL" id="XCC57006.1"/>
    </source>
</evidence>
<sequence>MTRDNFHVVGQVLGDIVELENGKCILWIDKYASVKGNITCSNIVIAGKVEGNVVANGTVEVCSGATVSGDIKFERLHVDPNARINGRLSCSNGD</sequence>
<organism evidence="2">
    <name type="scientific">Polynucleobacter sp. UK-FUSCHL-C3</name>
    <dbReference type="NCBI Taxonomy" id="2955208"/>
    <lineage>
        <taxon>Bacteria</taxon>
        <taxon>Pseudomonadati</taxon>
        <taxon>Pseudomonadota</taxon>
        <taxon>Betaproteobacteria</taxon>
        <taxon>Burkholderiales</taxon>
        <taxon>Burkholderiaceae</taxon>
        <taxon>Polynucleobacter</taxon>
    </lineage>
</organism>
<protein>
    <submittedName>
        <fullName evidence="2">Polymer-forming cytoskeletal protein</fullName>
    </submittedName>
</protein>
<gene>
    <name evidence="2" type="ORF">NKE59_05750</name>
</gene>
<evidence type="ECO:0000256" key="1">
    <source>
        <dbReference type="ARBA" id="ARBA00044755"/>
    </source>
</evidence>
<accession>A0AAU8A0S2</accession>
<name>A0AAU8A0S2_9BURK</name>
<comment type="similarity">
    <text evidence="1">Belongs to the bactofilin family.</text>
</comment>
<dbReference type="Pfam" id="PF04519">
    <property type="entry name" value="Bactofilin"/>
    <property type="match status" value="1"/>
</dbReference>
<proteinExistence type="inferred from homology"/>
<dbReference type="PANTHER" id="PTHR35024">
    <property type="entry name" value="HYPOTHETICAL CYTOSOLIC PROTEIN"/>
    <property type="match status" value="1"/>
</dbReference>
<dbReference type="EMBL" id="CP099959">
    <property type="protein sequence ID" value="XCC57006.1"/>
    <property type="molecule type" value="Genomic_DNA"/>
</dbReference>